<reference evidence="2 3" key="1">
    <citation type="submission" date="2019-01" db="EMBL/GenBank/DDBJ databases">
        <title>Sequencing of cultivated peanut Arachis hypogaea provides insights into genome evolution and oil improvement.</title>
        <authorList>
            <person name="Chen X."/>
        </authorList>
    </citation>
    <scope>NUCLEOTIDE SEQUENCE [LARGE SCALE GENOMIC DNA]</scope>
    <source>
        <strain evidence="3">cv. Fuhuasheng</strain>
        <tissue evidence="2">Leaves</tissue>
    </source>
</reference>
<dbReference type="Pfam" id="PF10536">
    <property type="entry name" value="PMD"/>
    <property type="match status" value="1"/>
</dbReference>
<dbReference type="Proteomes" id="UP000289738">
    <property type="component" value="Chromosome B09"/>
</dbReference>
<evidence type="ECO:0000313" key="3">
    <source>
        <dbReference type="Proteomes" id="UP000289738"/>
    </source>
</evidence>
<dbReference type="InterPro" id="IPR044824">
    <property type="entry name" value="MAIN-like"/>
</dbReference>
<dbReference type="AlphaFoldDB" id="A0A444XCL2"/>
<sequence length="227" mass="26814">MSENIGKCSSRKVTSRHTYLSPSVFRRTVECLHQFGVAPRKSDCRGGFIKLTWLQDLKEHLQLIDENNITRQYSWGSACLAHLYRALCSASRFDCKEIDGPLTLLLAWAWIRLPYLASVPRKFRSFPLANRWRNWERGDRRYRYLTLAHFLERPWIIFRNTGQFVWVVYGVDRVDPDIIHADIYMHSVVWSAMVPLVSFECIEWHTTDRFRRQFGFVPMANSPRQIG</sequence>
<name>A0A444XCL2_ARAHY</name>
<dbReference type="PANTHER" id="PTHR46033:SF8">
    <property type="entry name" value="PROTEIN MAINTENANCE OF MERISTEMS-LIKE"/>
    <property type="match status" value="1"/>
</dbReference>
<dbReference type="PANTHER" id="PTHR46033">
    <property type="entry name" value="PROTEIN MAIN-LIKE 2"/>
    <property type="match status" value="1"/>
</dbReference>
<dbReference type="EMBL" id="SDMP01000019">
    <property type="protein sequence ID" value="RYQ87458.1"/>
    <property type="molecule type" value="Genomic_DNA"/>
</dbReference>
<keyword evidence="3" id="KW-1185">Reference proteome</keyword>
<feature type="domain" description="Aminotransferase-like plant mobile" evidence="1">
    <location>
        <begin position="70"/>
        <end position="216"/>
    </location>
</feature>
<evidence type="ECO:0000313" key="2">
    <source>
        <dbReference type="EMBL" id="RYQ87458.1"/>
    </source>
</evidence>
<dbReference type="InterPro" id="IPR019557">
    <property type="entry name" value="AminoTfrase-like_pln_mobile"/>
</dbReference>
<dbReference type="GO" id="GO:0010073">
    <property type="term" value="P:meristem maintenance"/>
    <property type="evidence" value="ECO:0007669"/>
    <property type="project" value="InterPro"/>
</dbReference>
<accession>A0A444XCL2</accession>
<gene>
    <name evidence="2" type="ORF">Ahy_B09g094976</name>
</gene>
<protein>
    <recommendedName>
        <fullName evidence="1">Aminotransferase-like plant mobile domain-containing protein</fullName>
    </recommendedName>
</protein>
<evidence type="ECO:0000259" key="1">
    <source>
        <dbReference type="Pfam" id="PF10536"/>
    </source>
</evidence>
<comment type="caution">
    <text evidence="2">The sequence shown here is derived from an EMBL/GenBank/DDBJ whole genome shotgun (WGS) entry which is preliminary data.</text>
</comment>
<proteinExistence type="predicted"/>
<organism evidence="2 3">
    <name type="scientific">Arachis hypogaea</name>
    <name type="common">Peanut</name>
    <dbReference type="NCBI Taxonomy" id="3818"/>
    <lineage>
        <taxon>Eukaryota</taxon>
        <taxon>Viridiplantae</taxon>
        <taxon>Streptophyta</taxon>
        <taxon>Embryophyta</taxon>
        <taxon>Tracheophyta</taxon>
        <taxon>Spermatophyta</taxon>
        <taxon>Magnoliopsida</taxon>
        <taxon>eudicotyledons</taxon>
        <taxon>Gunneridae</taxon>
        <taxon>Pentapetalae</taxon>
        <taxon>rosids</taxon>
        <taxon>fabids</taxon>
        <taxon>Fabales</taxon>
        <taxon>Fabaceae</taxon>
        <taxon>Papilionoideae</taxon>
        <taxon>50 kb inversion clade</taxon>
        <taxon>dalbergioids sensu lato</taxon>
        <taxon>Dalbergieae</taxon>
        <taxon>Pterocarpus clade</taxon>
        <taxon>Arachis</taxon>
    </lineage>
</organism>